<organism evidence="1 2">
    <name type="scientific">Centaurea solstitialis</name>
    <name type="common">yellow star-thistle</name>
    <dbReference type="NCBI Taxonomy" id="347529"/>
    <lineage>
        <taxon>Eukaryota</taxon>
        <taxon>Viridiplantae</taxon>
        <taxon>Streptophyta</taxon>
        <taxon>Embryophyta</taxon>
        <taxon>Tracheophyta</taxon>
        <taxon>Spermatophyta</taxon>
        <taxon>Magnoliopsida</taxon>
        <taxon>eudicotyledons</taxon>
        <taxon>Gunneridae</taxon>
        <taxon>Pentapetalae</taxon>
        <taxon>asterids</taxon>
        <taxon>campanulids</taxon>
        <taxon>Asterales</taxon>
        <taxon>Asteraceae</taxon>
        <taxon>Carduoideae</taxon>
        <taxon>Cardueae</taxon>
        <taxon>Centaureinae</taxon>
        <taxon>Centaurea</taxon>
    </lineage>
</organism>
<sequence>MRSTVTTMLLELTESFQVDIVKEENQKKEGIKGQLAQLVSKSRGLLTRSGNFWVLVSCEAIQMLLDEAHKSKFSIHSGTTKNYGQIKRTIQTLEDMLRACVLDFGGSWDTYLPLDGFPYNNSFHASIRMTPYEILYGKRCRTPMQTGVG</sequence>
<dbReference type="PANTHER" id="PTHR45835">
    <property type="entry name" value="YALI0A06105P"/>
    <property type="match status" value="1"/>
</dbReference>
<dbReference type="PANTHER" id="PTHR45835:SF101">
    <property type="entry name" value="NUCLEOTIDYLTRANSFERASE, RIBONUCLEASE H"/>
    <property type="match status" value="1"/>
</dbReference>
<dbReference type="Proteomes" id="UP001172457">
    <property type="component" value="Chromosome 2"/>
</dbReference>
<dbReference type="AlphaFoldDB" id="A0AA38WS53"/>
<dbReference type="SUPFAM" id="SSF53098">
    <property type="entry name" value="Ribonuclease H-like"/>
    <property type="match status" value="1"/>
</dbReference>
<dbReference type="GO" id="GO:0003676">
    <property type="term" value="F:nucleic acid binding"/>
    <property type="evidence" value="ECO:0007669"/>
    <property type="project" value="InterPro"/>
</dbReference>
<reference evidence="1" key="1">
    <citation type="submission" date="2023-03" db="EMBL/GenBank/DDBJ databases">
        <title>Chromosome-scale reference genome and RAD-based genetic map of yellow starthistle (Centaurea solstitialis) reveal putative structural variation and QTLs associated with invader traits.</title>
        <authorList>
            <person name="Reatini B."/>
            <person name="Cang F.A."/>
            <person name="Jiang Q."/>
            <person name="Mckibben M.T.W."/>
            <person name="Barker M.S."/>
            <person name="Rieseberg L.H."/>
            <person name="Dlugosch K.M."/>
        </authorList>
    </citation>
    <scope>NUCLEOTIDE SEQUENCE</scope>
    <source>
        <strain evidence="1">CAN-66</strain>
        <tissue evidence="1">Leaf</tissue>
    </source>
</reference>
<dbReference type="InterPro" id="IPR012337">
    <property type="entry name" value="RNaseH-like_sf"/>
</dbReference>
<accession>A0AA38WS53</accession>
<dbReference type="Gene3D" id="3.30.420.10">
    <property type="entry name" value="Ribonuclease H-like superfamily/Ribonuclease H"/>
    <property type="match status" value="1"/>
</dbReference>
<keyword evidence="2" id="KW-1185">Reference proteome</keyword>
<dbReference type="InterPro" id="IPR036397">
    <property type="entry name" value="RNaseH_sf"/>
</dbReference>
<comment type="caution">
    <text evidence="1">The sequence shown here is derived from an EMBL/GenBank/DDBJ whole genome shotgun (WGS) entry which is preliminary data.</text>
</comment>
<name>A0AA38WS53_9ASTR</name>
<dbReference type="EMBL" id="JARYMX010000002">
    <property type="protein sequence ID" value="KAJ9561514.1"/>
    <property type="molecule type" value="Genomic_DNA"/>
</dbReference>
<protein>
    <recommendedName>
        <fullName evidence="3">Integrase catalytic domain-containing protein</fullName>
    </recommendedName>
</protein>
<proteinExistence type="predicted"/>
<evidence type="ECO:0000313" key="1">
    <source>
        <dbReference type="EMBL" id="KAJ9561514.1"/>
    </source>
</evidence>
<gene>
    <name evidence="1" type="ORF">OSB04_006674</name>
</gene>
<evidence type="ECO:0008006" key="3">
    <source>
        <dbReference type="Google" id="ProtNLM"/>
    </source>
</evidence>
<evidence type="ECO:0000313" key="2">
    <source>
        <dbReference type="Proteomes" id="UP001172457"/>
    </source>
</evidence>